<dbReference type="CDD" id="cd08252">
    <property type="entry name" value="AL_MDR"/>
    <property type="match status" value="1"/>
</dbReference>
<name>A0A509LQ56_STAEP</name>
<evidence type="ECO:0000259" key="6">
    <source>
        <dbReference type="SMART" id="SM00829"/>
    </source>
</evidence>
<dbReference type="NCBIfam" id="TIGR02817">
    <property type="entry name" value="adh_fam_1"/>
    <property type="match status" value="1"/>
</dbReference>
<comment type="similarity">
    <text evidence="1 5">Belongs to the zinc-containing alcohol dehydrogenase family. Quinone oxidoreductase subfamily.</text>
</comment>
<dbReference type="RefSeq" id="WP_002456995.1">
    <property type="nucleotide sequence ID" value="NZ_AP019721.1"/>
</dbReference>
<dbReference type="InterPro" id="IPR014182">
    <property type="entry name" value="ADH_Zn_typ-1"/>
</dbReference>
<protein>
    <recommendedName>
        <fullName evidence="5">Zinc-type alcohol dehydrogenase-like protein</fullName>
    </recommendedName>
</protein>
<dbReference type="SUPFAM" id="SSF51735">
    <property type="entry name" value="NAD(P)-binding Rossmann-fold domains"/>
    <property type="match status" value="1"/>
</dbReference>
<dbReference type="PANTHER" id="PTHR11695:SF294">
    <property type="entry name" value="RETICULON-4-INTERACTING PROTEIN 1, MITOCHONDRIAL"/>
    <property type="match status" value="1"/>
</dbReference>
<dbReference type="InterPro" id="IPR011032">
    <property type="entry name" value="GroES-like_sf"/>
</dbReference>
<dbReference type="InterPro" id="IPR013149">
    <property type="entry name" value="ADH-like_C"/>
</dbReference>
<sequence length="336" mass="37583">MKAIGFKSSFQLDEGNCFEEFNFDIPHPSGHELLVKVQSISVNPVDTKQRTMPVDKAPRVLGFDAVGVIEKIGDQVSMFQEGDVVFYSGSPNQNGSNEEYQLIEEYLVAKAPTNLKSEQAASLPLTGLTAYETLFDVFGISKEPSENKGKSLLIINGAGGVGSIATQIAKFYGLKVITTASREDTIKWSVNMGADVVLNHKKDLSQQFKDNHIEGVDYIFCTFDTDMYYEMMVNLVKPRGHIATIVAFNSQQDLNLLKSKSVTFTHEFMFSRPLHHTDDVIKHHEYLKDITEKVEQGYYQPTTTKVIDGLDVDSLYEAHQILESHSMIGKLVINLK</sequence>
<organism evidence="7 8">
    <name type="scientific">Staphylococcus epidermidis</name>
    <dbReference type="NCBI Taxonomy" id="1282"/>
    <lineage>
        <taxon>Bacteria</taxon>
        <taxon>Bacillati</taxon>
        <taxon>Bacillota</taxon>
        <taxon>Bacilli</taxon>
        <taxon>Bacillales</taxon>
        <taxon>Staphylococcaceae</taxon>
        <taxon>Staphylococcus</taxon>
    </lineage>
</organism>
<keyword evidence="2 5" id="KW-0479">Metal-binding</keyword>
<evidence type="ECO:0000256" key="5">
    <source>
        <dbReference type="RuleBase" id="RU364000"/>
    </source>
</evidence>
<dbReference type="InterPro" id="IPR013154">
    <property type="entry name" value="ADH-like_N"/>
</dbReference>
<proteinExistence type="inferred from homology"/>
<dbReference type="Pfam" id="PF00107">
    <property type="entry name" value="ADH_zinc_N"/>
    <property type="match status" value="1"/>
</dbReference>
<dbReference type="AlphaFoldDB" id="A0A509LQ56"/>
<dbReference type="EMBL" id="JACGQI010000015">
    <property type="protein sequence ID" value="MBF2230587.1"/>
    <property type="molecule type" value="Genomic_DNA"/>
</dbReference>
<dbReference type="SUPFAM" id="SSF50129">
    <property type="entry name" value="GroES-like"/>
    <property type="match status" value="1"/>
</dbReference>
<dbReference type="OrthoDB" id="9792162at2"/>
<gene>
    <name evidence="7" type="ORF">H3963_09150</name>
</gene>
<evidence type="ECO:0000256" key="3">
    <source>
        <dbReference type="ARBA" id="ARBA00022833"/>
    </source>
</evidence>
<dbReference type="SMR" id="A0A509LQ56"/>
<dbReference type="Pfam" id="PF08240">
    <property type="entry name" value="ADH_N"/>
    <property type="match status" value="1"/>
</dbReference>
<evidence type="ECO:0000256" key="2">
    <source>
        <dbReference type="ARBA" id="ARBA00022723"/>
    </source>
</evidence>
<reference evidence="7" key="1">
    <citation type="submission" date="2020-08" db="EMBL/GenBank/DDBJ databases">
        <title>Changes in the skin microbiome associated with squamous cell carcinoma in transplant recipients.</title>
        <authorList>
            <person name="Zaugg J."/>
            <person name="Krueger A."/>
            <person name="Lachner N."/>
        </authorList>
    </citation>
    <scope>NUCLEOTIDE SEQUENCE</scope>
    <source>
        <strain evidence="7">R5988</strain>
    </source>
</reference>
<feature type="domain" description="Enoyl reductase (ER)" evidence="6">
    <location>
        <begin position="15"/>
        <end position="333"/>
    </location>
</feature>
<evidence type="ECO:0000313" key="8">
    <source>
        <dbReference type="Proteomes" id="UP000648077"/>
    </source>
</evidence>
<comment type="caution">
    <text evidence="7">The sequence shown here is derived from an EMBL/GenBank/DDBJ whole genome shotgun (WGS) entry which is preliminary data.</text>
</comment>
<dbReference type="GeneID" id="50018119"/>
<dbReference type="InterPro" id="IPR020843">
    <property type="entry name" value="ER"/>
</dbReference>
<dbReference type="Gene3D" id="3.90.180.10">
    <property type="entry name" value="Medium-chain alcohol dehydrogenases, catalytic domain"/>
    <property type="match status" value="1"/>
</dbReference>
<dbReference type="InterPro" id="IPR002364">
    <property type="entry name" value="Quin_OxRdtase/zeta-crystal_CS"/>
</dbReference>
<dbReference type="Proteomes" id="UP000648077">
    <property type="component" value="Unassembled WGS sequence"/>
</dbReference>
<accession>A0A509LQ56</accession>
<dbReference type="InterPro" id="IPR050700">
    <property type="entry name" value="YIM1/Zinc_Alcohol_DH_Fams"/>
</dbReference>
<dbReference type="PANTHER" id="PTHR11695">
    <property type="entry name" value="ALCOHOL DEHYDROGENASE RELATED"/>
    <property type="match status" value="1"/>
</dbReference>
<evidence type="ECO:0000256" key="1">
    <source>
        <dbReference type="ARBA" id="ARBA00010371"/>
    </source>
</evidence>
<keyword evidence="4 5" id="KW-0560">Oxidoreductase</keyword>
<dbReference type="Gene3D" id="3.40.50.720">
    <property type="entry name" value="NAD(P)-binding Rossmann-like Domain"/>
    <property type="match status" value="1"/>
</dbReference>
<keyword evidence="3 5" id="KW-0862">Zinc</keyword>
<dbReference type="InterPro" id="IPR036291">
    <property type="entry name" value="NAD(P)-bd_dom_sf"/>
</dbReference>
<dbReference type="SMART" id="SM00829">
    <property type="entry name" value="PKS_ER"/>
    <property type="match status" value="1"/>
</dbReference>
<dbReference type="GO" id="GO:0008270">
    <property type="term" value="F:zinc ion binding"/>
    <property type="evidence" value="ECO:0007669"/>
    <property type="project" value="InterPro"/>
</dbReference>
<evidence type="ECO:0000313" key="7">
    <source>
        <dbReference type="EMBL" id="MBF2230587.1"/>
    </source>
</evidence>
<dbReference type="PROSITE" id="PS01162">
    <property type="entry name" value="QOR_ZETA_CRYSTAL"/>
    <property type="match status" value="1"/>
</dbReference>
<evidence type="ECO:0000256" key="4">
    <source>
        <dbReference type="ARBA" id="ARBA00023002"/>
    </source>
</evidence>
<dbReference type="GO" id="GO:0016491">
    <property type="term" value="F:oxidoreductase activity"/>
    <property type="evidence" value="ECO:0007669"/>
    <property type="project" value="UniProtKB-KW"/>
</dbReference>